<protein>
    <recommendedName>
        <fullName evidence="5">Elongator complex protein 5</fullName>
    </recommendedName>
</protein>
<proteinExistence type="inferred from homology"/>
<dbReference type="EMBL" id="DS985246">
    <property type="protein sequence ID" value="EDV23868.1"/>
    <property type="molecule type" value="Genomic_DNA"/>
</dbReference>
<organism evidence="10 11">
    <name type="scientific">Trichoplax adhaerens</name>
    <name type="common">Trichoplax reptans</name>
    <dbReference type="NCBI Taxonomy" id="10228"/>
    <lineage>
        <taxon>Eukaryota</taxon>
        <taxon>Metazoa</taxon>
        <taxon>Placozoa</taxon>
        <taxon>Uniplacotomia</taxon>
        <taxon>Trichoplacea</taxon>
        <taxon>Trichoplacidae</taxon>
        <taxon>Trichoplax</taxon>
    </lineage>
</organism>
<evidence type="ECO:0000256" key="8">
    <source>
        <dbReference type="ARBA" id="ARBA00023242"/>
    </source>
</evidence>
<feature type="compositionally biased region" description="Acidic residues" evidence="9">
    <location>
        <begin position="208"/>
        <end position="224"/>
    </location>
</feature>
<dbReference type="GO" id="GO:0006400">
    <property type="term" value="P:tRNA modification"/>
    <property type="evidence" value="ECO:0000318"/>
    <property type="project" value="GO_Central"/>
</dbReference>
<evidence type="ECO:0000313" key="11">
    <source>
        <dbReference type="Proteomes" id="UP000009022"/>
    </source>
</evidence>
<dbReference type="GO" id="GO:0005634">
    <property type="term" value="C:nucleus"/>
    <property type="evidence" value="ECO:0000318"/>
    <property type="project" value="GO_Central"/>
</dbReference>
<comment type="similarity">
    <text evidence="4">Belongs to the ELP5 family.</text>
</comment>
<dbReference type="KEGG" id="tad:TRIADDRAFT_57512"/>
<comment type="subcellular location">
    <subcellularLocation>
        <location evidence="2">Cytoplasm</location>
    </subcellularLocation>
    <subcellularLocation>
        <location evidence="1">Nucleus</location>
    </subcellularLocation>
</comment>
<evidence type="ECO:0000256" key="5">
    <source>
        <dbReference type="ARBA" id="ARBA00020264"/>
    </source>
</evidence>
<dbReference type="PhylomeDB" id="B3RZM9"/>
<dbReference type="InterPro" id="IPR019519">
    <property type="entry name" value="Elp5"/>
</dbReference>
<evidence type="ECO:0000256" key="2">
    <source>
        <dbReference type="ARBA" id="ARBA00004496"/>
    </source>
</evidence>
<dbReference type="GeneID" id="6754973"/>
<keyword evidence="11" id="KW-1185">Reference proteome</keyword>
<feature type="region of interest" description="Disordered" evidence="9">
    <location>
        <begin position="188"/>
        <end position="224"/>
    </location>
</feature>
<dbReference type="STRING" id="10228.B3RZM9"/>
<dbReference type="GO" id="GO:0033588">
    <property type="term" value="C:elongator holoenzyme complex"/>
    <property type="evidence" value="ECO:0000318"/>
    <property type="project" value="GO_Central"/>
</dbReference>
<name>B3RZM9_TRIAD</name>
<evidence type="ECO:0000313" key="10">
    <source>
        <dbReference type="EMBL" id="EDV23868.1"/>
    </source>
</evidence>
<dbReference type="HOGENOM" id="CLU_076374_1_0_1"/>
<sequence>MVLFLIDISNAASVAVVVDSLSPFLSHNSTNHVCLSLQQLMMPDTNINQEDLKITQIVALLHSDLHDDYEISAMKHIASTTISLCEMSIEDKLKFDDLENTFYFGLCKTNHIKKSGKIINKKEVYGIYNDFVIRIFEYHQTDIKSSTLDKSTSSDPTENLTFNLKLTQSEKQARSRLKLPYTYSDERKAAELSQPTASSGGKIFYQPDEVDDFDEEDPDDDLDI</sequence>
<keyword evidence="6" id="KW-0963">Cytoplasm</keyword>
<evidence type="ECO:0000256" key="7">
    <source>
        <dbReference type="ARBA" id="ARBA00022694"/>
    </source>
</evidence>
<evidence type="ECO:0000256" key="1">
    <source>
        <dbReference type="ARBA" id="ARBA00004123"/>
    </source>
</evidence>
<dbReference type="OMA" id="FANTWAN"/>
<dbReference type="Pfam" id="PF10483">
    <property type="entry name" value="Elong_Iki1"/>
    <property type="match status" value="1"/>
</dbReference>
<evidence type="ECO:0000256" key="6">
    <source>
        <dbReference type="ARBA" id="ARBA00022490"/>
    </source>
</evidence>
<evidence type="ECO:0000256" key="3">
    <source>
        <dbReference type="ARBA" id="ARBA00005043"/>
    </source>
</evidence>
<dbReference type="PANTHER" id="PTHR15641">
    <property type="entry name" value="ELONGATOR COMPLEX PROTEIN 5"/>
    <property type="match status" value="1"/>
</dbReference>
<gene>
    <name evidence="10" type="ORF">TRIADDRAFT_57512</name>
</gene>
<dbReference type="Proteomes" id="UP000009022">
    <property type="component" value="Unassembled WGS sequence"/>
</dbReference>
<evidence type="ECO:0000256" key="9">
    <source>
        <dbReference type="SAM" id="MobiDB-lite"/>
    </source>
</evidence>
<dbReference type="InterPro" id="IPR027417">
    <property type="entry name" value="P-loop_NTPase"/>
</dbReference>
<dbReference type="UniPathway" id="UPA00988"/>
<dbReference type="InParanoid" id="B3RZM9"/>
<comment type="pathway">
    <text evidence="3">tRNA modification; 5-methoxycarbonylmethyl-2-thiouridine-tRNA biosynthesis.</text>
</comment>
<dbReference type="GO" id="GO:0005829">
    <property type="term" value="C:cytosol"/>
    <property type="evidence" value="ECO:0000318"/>
    <property type="project" value="GO_Central"/>
</dbReference>
<reference evidence="10 11" key="1">
    <citation type="journal article" date="2008" name="Nature">
        <title>The Trichoplax genome and the nature of placozoans.</title>
        <authorList>
            <person name="Srivastava M."/>
            <person name="Begovic E."/>
            <person name="Chapman J."/>
            <person name="Putnam N.H."/>
            <person name="Hellsten U."/>
            <person name="Kawashima T."/>
            <person name="Kuo A."/>
            <person name="Mitros T."/>
            <person name="Salamov A."/>
            <person name="Carpenter M.L."/>
            <person name="Signorovitch A.Y."/>
            <person name="Moreno M.A."/>
            <person name="Kamm K."/>
            <person name="Grimwood J."/>
            <person name="Schmutz J."/>
            <person name="Shapiro H."/>
            <person name="Grigoriev I.V."/>
            <person name="Buss L.W."/>
            <person name="Schierwater B."/>
            <person name="Dellaporta S.L."/>
            <person name="Rokhsar D.S."/>
        </authorList>
    </citation>
    <scope>NUCLEOTIDE SEQUENCE [LARGE SCALE GENOMIC DNA]</scope>
    <source>
        <strain evidence="10 11">Grell-BS-1999</strain>
    </source>
</reference>
<evidence type="ECO:0000256" key="4">
    <source>
        <dbReference type="ARBA" id="ARBA00009567"/>
    </source>
</evidence>
<keyword evidence="7" id="KW-0819">tRNA processing</keyword>
<keyword evidence="8" id="KW-0539">Nucleus</keyword>
<dbReference type="Gene3D" id="3.40.50.300">
    <property type="entry name" value="P-loop containing nucleotide triphosphate hydrolases"/>
    <property type="match status" value="1"/>
</dbReference>
<dbReference type="CTD" id="6754973"/>
<dbReference type="OrthoDB" id="166907at2759"/>
<dbReference type="AlphaFoldDB" id="B3RZM9"/>
<accession>B3RZM9</accession>
<dbReference type="FunCoup" id="B3RZM9">
    <property type="interactions" value="939"/>
</dbReference>
<dbReference type="eggNOG" id="ENOG502QQ2R">
    <property type="taxonomic scope" value="Eukaryota"/>
</dbReference>
<dbReference type="GO" id="GO:0002098">
    <property type="term" value="P:tRNA wobble uridine modification"/>
    <property type="evidence" value="ECO:0007669"/>
    <property type="project" value="InterPro"/>
</dbReference>
<dbReference type="PANTHER" id="PTHR15641:SF1">
    <property type="entry name" value="ELONGATOR COMPLEX PROTEIN 5"/>
    <property type="match status" value="1"/>
</dbReference>
<dbReference type="RefSeq" id="XP_002113394.1">
    <property type="nucleotide sequence ID" value="XM_002113358.1"/>
</dbReference>